<proteinExistence type="predicted"/>
<feature type="transmembrane region" description="Helical" evidence="2">
    <location>
        <begin position="367"/>
        <end position="389"/>
    </location>
</feature>
<feature type="transmembrane region" description="Helical" evidence="2">
    <location>
        <begin position="221"/>
        <end position="242"/>
    </location>
</feature>
<feature type="transmembrane region" description="Helical" evidence="2">
    <location>
        <begin position="401"/>
        <end position="421"/>
    </location>
</feature>
<feature type="transmembrane region" description="Helical" evidence="2">
    <location>
        <begin position="188"/>
        <end position="209"/>
    </location>
</feature>
<organism evidence="3 4">
    <name type="scientific">Clathrospora elynae</name>
    <dbReference type="NCBI Taxonomy" id="706981"/>
    <lineage>
        <taxon>Eukaryota</taxon>
        <taxon>Fungi</taxon>
        <taxon>Dikarya</taxon>
        <taxon>Ascomycota</taxon>
        <taxon>Pezizomycotina</taxon>
        <taxon>Dothideomycetes</taxon>
        <taxon>Pleosporomycetidae</taxon>
        <taxon>Pleosporales</taxon>
        <taxon>Diademaceae</taxon>
        <taxon>Clathrospora</taxon>
    </lineage>
</organism>
<evidence type="ECO:0008006" key="5">
    <source>
        <dbReference type="Google" id="ProtNLM"/>
    </source>
</evidence>
<feature type="compositionally biased region" description="Basic and acidic residues" evidence="1">
    <location>
        <begin position="1"/>
        <end position="10"/>
    </location>
</feature>
<dbReference type="PANTHER" id="PTHR18640:SF5">
    <property type="entry name" value="SODIUM_BILE ACID COTRANSPORTER 7"/>
    <property type="match status" value="1"/>
</dbReference>
<dbReference type="OrthoDB" id="188035at2759"/>
<feature type="transmembrane region" description="Helical" evidence="2">
    <location>
        <begin position="96"/>
        <end position="113"/>
    </location>
</feature>
<feature type="transmembrane region" description="Helical" evidence="2">
    <location>
        <begin position="296"/>
        <end position="314"/>
    </location>
</feature>
<keyword evidence="4" id="KW-1185">Reference proteome</keyword>
<evidence type="ECO:0000256" key="1">
    <source>
        <dbReference type="SAM" id="MobiDB-lite"/>
    </source>
</evidence>
<evidence type="ECO:0000313" key="3">
    <source>
        <dbReference type="EMBL" id="KAF1947359.1"/>
    </source>
</evidence>
<feature type="transmembrane region" description="Helical" evidence="2">
    <location>
        <begin position="155"/>
        <end position="176"/>
    </location>
</feature>
<dbReference type="InterPro" id="IPR016833">
    <property type="entry name" value="Put_Na-Bile_cotransptr"/>
</dbReference>
<feature type="compositionally biased region" description="Basic and acidic residues" evidence="1">
    <location>
        <begin position="18"/>
        <end position="33"/>
    </location>
</feature>
<gene>
    <name evidence="3" type="ORF">EJ02DRAFT_449942</name>
</gene>
<keyword evidence="2" id="KW-0812">Transmembrane</keyword>
<keyword evidence="2" id="KW-1133">Transmembrane helix</keyword>
<dbReference type="InterPro" id="IPR038770">
    <property type="entry name" value="Na+/solute_symporter_sf"/>
</dbReference>
<keyword evidence="2" id="KW-0472">Membrane</keyword>
<feature type="transmembrane region" description="Helical" evidence="2">
    <location>
        <begin position="334"/>
        <end position="360"/>
    </location>
</feature>
<accession>A0A6A5T6P7</accession>
<protein>
    <recommendedName>
        <fullName evidence="5">Sodium bile acid symporter family protein</fullName>
    </recommendedName>
</protein>
<feature type="transmembrane region" description="Helical" evidence="2">
    <location>
        <begin position="262"/>
        <end position="284"/>
    </location>
</feature>
<reference evidence="3" key="1">
    <citation type="journal article" date="2020" name="Stud. Mycol.">
        <title>101 Dothideomycetes genomes: a test case for predicting lifestyles and emergence of pathogens.</title>
        <authorList>
            <person name="Haridas S."/>
            <person name="Albert R."/>
            <person name="Binder M."/>
            <person name="Bloem J."/>
            <person name="Labutti K."/>
            <person name="Salamov A."/>
            <person name="Andreopoulos B."/>
            <person name="Baker S."/>
            <person name="Barry K."/>
            <person name="Bills G."/>
            <person name="Bluhm B."/>
            <person name="Cannon C."/>
            <person name="Castanera R."/>
            <person name="Culley D."/>
            <person name="Daum C."/>
            <person name="Ezra D."/>
            <person name="Gonzalez J."/>
            <person name="Henrissat B."/>
            <person name="Kuo A."/>
            <person name="Liang C."/>
            <person name="Lipzen A."/>
            <person name="Lutzoni F."/>
            <person name="Magnuson J."/>
            <person name="Mondo S."/>
            <person name="Nolan M."/>
            <person name="Ohm R."/>
            <person name="Pangilinan J."/>
            <person name="Park H.-J."/>
            <person name="Ramirez L."/>
            <person name="Alfaro M."/>
            <person name="Sun H."/>
            <person name="Tritt A."/>
            <person name="Yoshinaga Y."/>
            <person name="Zwiers L.-H."/>
            <person name="Turgeon B."/>
            <person name="Goodwin S."/>
            <person name="Spatafora J."/>
            <person name="Crous P."/>
            <person name="Grigoriev I."/>
        </authorList>
    </citation>
    <scope>NUCLEOTIDE SEQUENCE</scope>
    <source>
        <strain evidence="3">CBS 161.51</strain>
    </source>
</reference>
<dbReference type="Proteomes" id="UP000800038">
    <property type="component" value="Unassembled WGS sequence"/>
</dbReference>
<name>A0A6A5T6P7_9PLEO</name>
<dbReference type="GO" id="GO:0005886">
    <property type="term" value="C:plasma membrane"/>
    <property type="evidence" value="ECO:0007669"/>
    <property type="project" value="TreeGrafter"/>
</dbReference>
<feature type="transmembrane region" description="Helical" evidence="2">
    <location>
        <begin position="125"/>
        <end position="143"/>
    </location>
</feature>
<dbReference type="EMBL" id="ML975999">
    <property type="protein sequence ID" value="KAF1947359.1"/>
    <property type="molecule type" value="Genomic_DNA"/>
</dbReference>
<dbReference type="Pfam" id="PF13593">
    <property type="entry name" value="SBF_like"/>
    <property type="match status" value="1"/>
</dbReference>
<dbReference type="PANTHER" id="PTHR18640">
    <property type="entry name" value="SOLUTE CARRIER FAMILY 10 MEMBER 7"/>
    <property type="match status" value="1"/>
</dbReference>
<sequence length="444" mass="49649">MKHTEFDARGTARPSKTASKDNTEETIPEERVPEATNMDCINKVAPVMDSISSTKPSEAVHSTPPLPEKSDSVVKEKLTKRAKVIRLLKWFVKDQWFLLAMSAVVLVSSQVQVPASQQRLKRTVITYLSVSVIFFVNGCTLDTRVMLANYMRWKLHAFVQLQCYLVCSAATFAIVSLCATNPNFMDPWLLIGFLFVGSAPTTMSSNVVMTRQAHGNAALTVVQSVIGQFLCPFLTPILLQMYLSTGSWYSKVLVRGSGYGEIYRRVFMQLGLSLFLPMFIGQVVQGLFPKQTKKVFFDWKLLKLSSIALLTIVWQTFDQAFSSGAFEAVKPSNIIFIAFITIALYFIWSTICFTAAIFWLPKKDVIACCYCTPAKALAMVVPLTSVMYINIDPVDQSKMQIPAIIFQAFQVAIGGILTIGFRRWIRPEEEKEEAEKNGEAGEAK</sequence>
<feature type="region of interest" description="Disordered" evidence="1">
    <location>
        <begin position="52"/>
        <end position="71"/>
    </location>
</feature>
<evidence type="ECO:0000313" key="4">
    <source>
        <dbReference type="Proteomes" id="UP000800038"/>
    </source>
</evidence>
<dbReference type="Gene3D" id="1.20.1530.20">
    <property type="match status" value="1"/>
</dbReference>
<evidence type="ECO:0000256" key="2">
    <source>
        <dbReference type="SAM" id="Phobius"/>
    </source>
</evidence>
<dbReference type="AlphaFoldDB" id="A0A6A5T6P7"/>
<feature type="region of interest" description="Disordered" evidence="1">
    <location>
        <begin position="1"/>
        <end position="39"/>
    </location>
</feature>